<evidence type="ECO:0000313" key="18">
    <source>
        <dbReference type="Proteomes" id="UP000321393"/>
    </source>
</evidence>
<dbReference type="Gene3D" id="1.10.340.70">
    <property type="match status" value="1"/>
</dbReference>
<evidence type="ECO:0000256" key="10">
    <source>
        <dbReference type="ARBA" id="ARBA00022908"/>
    </source>
</evidence>
<keyword evidence="8" id="KW-0378">Hydrolase</keyword>
<keyword evidence="12" id="KW-0239">DNA-directed DNA polymerase</keyword>
<dbReference type="Gene3D" id="3.30.70.270">
    <property type="match status" value="2"/>
</dbReference>
<evidence type="ECO:0000313" key="17">
    <source>
        <dbReference type="EMBL" id="KAA0050450.1"/>
    </source>
</evidence>
<keyword evidence="5" id="KW-0479">Metal-binding</keyword>
<reference evidence="17 18" key="1">
    <citation type="submission" date="2019-08" db="EMBL/GenBank/DDBJ databases">
        <title>Draft genome sequences of two oriental melons (Cucumis melo L. var makuwa).</title>
        <authorList>
            <person name="Kwon S.-Y."/>
        </authorList>
    </citation>
    <scope>NUCLEOTIDE SEQUENCE [LARGE SCALE GENOMIC DNA]</scope>
    <source>
        <strain evidence="18">cv. SW 3</strain>
        <tissue evidence="17">Leaf</tissue>
    </source>
</reference>
<dbReference type="InterPro" id="IPR016197">
    <property type="entry name" value="Chromo-like_dom_sf"/>
</dbReference>
<keyword evidence="3" id="KW-0548">Nucleotidyltransferase</keyword>
<gene>
    <name evidence="17" type="ORF">E6C27_scaffold175G00570</name>
</gene>
<evidence type="ECO:0000256" key="1">
    <source>
        <dbReference type="ARBA" id="ARBA00022670"/>
    </source>
</evidence>
<dbReference type="PROSITE" id="PS50013">
    <property type="entry name" value="CHROMO_2"/>
    <property type="match status" value="1"/>
</dbReference>
<protein>
    <submittedName>
        <fullName evidence="17">Ty3/gypsy retrotransposon protein</fullName>
    </submittedName>
</protein>
<dbReference type="InterPro" id="IPR041373">
    <property type="entry name" value="RT_RNaseH"/>
</dbReference>
<dbReference type="OrthoDB" id="2013610at2759"/>
<dbReference type="InterPro" id="IPR041588">
    <property type="entry name" value="Integrase_H2C2"/>
</dbReference>
<keyword evidence="6" id="KW-0064">Aspartyl protease</keyword>
<comment type="caution">
    <text evidence="17">The sequence shown here is derived from an EMBL/GenBank/DDBJ whole genome shotgun (WGS) entry which is preliminary data.</text>
</comment>
<dbReference type="Gene3D" id="3.10.10.10">
    <property type="entry name" value="HIV Type 1 Reverse Transcriptase, subunit A, domain 1"/>
    <property type="match status" value="1"/>
</dbReference>
<dbReference type="InterPro" id="IPR012337">
    <property type="entry name" value="RNaseH-like_sf"/>
</dbReference>
<dbReference type="Proteomes" id="UP000321393">
    <property type="component" value="Unassembled WGS sequence"/>
</dbReference>
<dbReference type="GO" id="GO:0003677">
    <property type="term" value="F:DNA binding"/>
    <property type="evidence" value="ECO:0007669"/>
    <property type="project" value="UniProtKB-KW"/>
</dbReference>
<dbReference type="GO" id="GO:0004190">
    <property type="term" value="F:aspartic-type endopeptidase activity"/>
    <property type="evidence" value="ECO:0007669"/>
    <property type="project" value="UniProtKB-KW"/>
</dbReference>
<dbReference type="GO" id="GO:0015074">
    <property type="term" value="P:DNA integration"/>
    <property type="evidence" value="ECO:0007669"/>
    <property type="project" value="UniProtKB-KW"/>
</dbReference>
<dbReference type="GO" id="GO:0003964">
    <property type="term" value="F:RNA-directed DNA polymerase activity"/>
    <property type="evidence" value="ECO:0007669"/>
    <property type="project" value="UniProtKB-KW"/>
</dbReference>
<evidence type="ECO:0000256" key="14">
    <source>
        <dbReference type="ARBA" id="ARBA00023172"/>
    </source>
</evidence>
<dbReference type="InterPro" id="IPR043502">
    <property type="entry name" value="DNA/RNA_pol_sf"/>
</dbReference>
<dbReference type="InterPro" id="IPR001584">
    <property type="entry name" value="Integrase_cat-core"/>
</dbReference>
<dbReference type="InterPro" id="IPR000477">
    <property type="entry name" value="RT_dom"/>
</dbReference>
<dbReference type="CDD" id="cd09274">
    <property type="entry name" value="RNase_HI_RT_Ty3"/>
    <property type="match status" value="1"/>
</dbReference>
<evidence type="ECO:0000256" key="13">
    <source>
        <dbReference type="ARBA" id="ARBA00023125"/>
    </source>
</evidence>
<dbReference type="FunFam" id="3.30.70.270:FF:000020">
    <property type="entry name" value="Transposon Tf2-6 polyprotein-like Protein"/>
    <property type="match status" value="1"/>
</dbReference>
<dbReference type="Pfam" id="PF17917">
    <property type="entry name" value="RT_RNaseH"/>
    <property type="match status" value="1"/>
</dbReference>
<dbReference type="GO" id="GO:0004519">
    <property type="term" value="F:endonuclease activity"/>
    <property type="evidence" value="ECO:0007669"/>
    <property type="project" value="UniProtKB-KW"/>
</dbReference>
<evidence type="ECO:0000256" key="9">
    <source>
        <dbReference type="ARBA" id="ARBA00022842"/>
    </source>
</evidence>
<evidence type="ECO:0000256" key="11">
    <source>
        <dbReference type="ARBA" id="ARBA00022918"/>
    </source>
</evidence>
<dbReference type="InterPro" id="IPR000953">
    <property type="entry name" value="Chromo/chromo_shadow_dom"/>
</dbReference>
<dbReference type="GO" id="GO:0003887">
    <property type="term" value="F:DNA-directed DNA polymerase activity"/>
    <property type="evidence" value="ECO:0007669"/>
    <property type="project" value="UniProtKB-KW"/>
</dbReference>
<keyword evidence="4" id="KW-0540">Nuclease</keyword>
<evidence type="ECO:0000256" key="6">
    <source>
        <dbReference type="ARBA" id="ARBA00022750"/>
    </source>
</evidence>
<dbReference type="PANTHER" id="PTHR37984:SF5">
    <property type="entry name" value="PROTEIN NYNRIN-LIKE"/>
    <property type="match status" value="1"/>
</dbReference>
<keyword evidence="9" id="KW-0460">Magnesium</keyword>
<keyword evidence="13" id="KW-0238">DNA-binding</keyword>
<evidence type="ECO:0000256" key="8">
    <source>
        <dbReference type="ARBA" id="ARBA00022801"/>
    </source>
</evidence>
<sequence>MEVIIMIDCGATHNFIFEKILKSLQIPTKETAYYGVILGSGTAIQDIILGMQWLHSLGVIVVDWENLTLTFTDNGKQICIKGDPSLTKARISLKSMFKTWGDQDEGFLIECRIVEVTNNEKAELNSTEVTFTELDLVHIVLKQHEDIFEWPEKLPPRREIEHHIHLKEGTDPINVRPYRYGYHHKEEMEKLVEEMLASGVIWPSKSPFSSPVLLVKKKDGSWPFCVDYRAMNNATVPDKFPIPMVAELFDELNGATLFSKIDMKSRYHQIRMMDEDIQKTAFRTHEGHYKFLVMPFSLTNTPATFQALMNTIFKSYLRKFVLVFFYDILIYSKDEKEHLKIEYLGHVISGEGVEVDPDKIQSIADWSRPTNVREVRGFLGLTGYYRGFVQHYGSIAAPLTRLLKKGGFLKWNEEAEEAFEKLKKPYFGNEGQARPVYERELMAVVFAVQRWRPYLLGAKFVVKTDQKSLKFLLEQRVVQPQYQKCVAKLLGYSFEVVYKLGLENTAADALSRKPPNVQLCGVSALVLDDLKIIKEEVEKDEKLQKLVNEWKNDNGQRDNKFSVKNGMLHYKNQLVLSKTSSLIPAALNTFHDSVVGGHSGFLRTYRRLTSELYWEGMKFDVKRHCEECLTCQRNKTLALSPVGLLVPLEIPQQVWSDISMDFVEGLPKARGFEVVLVVVDRLSKYGHFLPLKHPYIAKTVADLFVKEIVRLPGFPSSIVFDRDKSFISHFWKEMFRLAGTKLNKSTAYHLQSDGQTEVVNRGLETYLRCFCSEKPKEWVSWLSWVEFWYNTTFQRTLRVSSFQVVYGRKPPLLLSYGEGETSNSTLDEQLRERDVILAALREHLILAQQQMKQYADCKRRKVEYQVGDLVFLKIRPHRQLTLRRKRNEKLSPKYFGPYKIMERIGTVVYKLDLPANTSINLIFHVSQLKKLVGDHTGVQPTIQYINENLEWQAQPEDILEYRKNKADGWEVLICWKGFPRHEASWEDYDEIHQLYPDLHLEDKILLDVVSVFNMVSSISKKKQVAAINQEGIQVFVLHPEFYPTNDEFVLLECIWEVDKFILKEKIQEVATKNQEEHIGPDVSLATSAMRYRKLQSFLGDDELEEGEANQSNEKGLDLMETSKSGLLTSPSGRVNDISMEDNTETKDGLISPVKISSKTFLPQEGSSLVNLSLPMPGAKKPNSKRPAFVSVVLPKPITSGSIGIQFNESKVDSVEKESIFLFAHWRQSQKQFILSRREF</sequence>
<name>A0A5A7U5F9_CUCMM</name>
<keyword evidence="11" id="KW-0695">RNA-directed DNA polymerase</keyword>
<organism evidence="17 18">
    <name type="scientific">Cucumis melo var. makuwa</name>
    <name type="common">Oriental melon</name>
    <dbReference type="NCBI Taxonomy" id="1194695"/>
    <lineage>
        <taxon>Eukaryota</taxon>
        <taxon>Viridiplantae</taxon>
        <taxon>Streptophyta</taxon>
        <taxon>Embryophyta</taxon>
        <taxon>Tracheophyta</taxon>
        <taxon>Spermatophyta</taxon>
        <taxon>Magnoliopsida</taxon>
        <taxon>eudicotyledons</taxon>
        <taxon>Gunneridae</taxon>
        <taxon>Pentapetalae</taxon>
        <taxon>rosids</taxon>
        <taxon>fabids</taxon>
        <taxon>Cucurbitales</taxon>
        <taxon>Cucurbitaceae</taxon>
        <taxon>Benincaseae</taxon>
        <taxon>Cucumis</taxon>
    </lineage>
</organism>
<proteinExistence type="predicted"/>
<dbReference type="Pfam" id="PF17921">
    <property type="entry name" value="Integrase_H2C2"/>
    <property type="match status" value="1"/>
</dbReference>
<keyword evidence="10" id="KW-0229">DNA integration</keyword>
<dbReference type="InterPro" id="IPR056924">
    <property type="entry name" value="SH3_Tf2-1"/>
</dbReference>
<dbReference type="GO" id="GO:0006508">
    <property type="term" value="P:proteolysis"/>
    <property type="evidence" value="ECO:0007669"/>
    <property type="project" value="UniProtKB-KW"/>
</dbReference>
<keyword evidence="2" id="KW-0808">Transferase</keyword>
<evidence type="ECO:0000259" key="16">
    <source>
        <dbReference type="PROSITE" id="PS50994"/>
    </source>
</evidence>
<dbReference type="SUPFAM" id="SSF54160">
    <property type="entry name" value="Chromo domain-like"/>
    <property type="match status" value="1"/>
</dbReference>
<dbReference type="FunFam" id="1.10.340.70:FF:000001">
    <property type="entry name" value="Retrovirus-related Pol polyprotein from transposon gypsy-like Protein"/>
    <property type="match status" value="1"/>
</dbReference>
<dbReference type="EMBL" id="SSTE01011829">
    <property type="protein sequence ID" value="KAA0050450.1"/>
    <property type="molecule type" value="Genomic_DNA"/>
</dbReference>
<dbReference type="FunFam" id="3.10.10.10:FF:000007">
    <property type="entry name" value="Retrovirus-related Pol polyprotein from transposon 17.6-like Protein"/>
    <property type="match status" value="1"/>
</dbReference>
<feature type="domain" description="Integrase catalytic" evidence="16">
    <location>
        <begin position="647"/>
        <end position="818"/>
    </location>
</feature>
<feature type="domain" description="Chromo" evidence="15">
    <location>
        <begin position="953"/>
        <end position="998"/>
    </location>
</feature>
<dbReference type="Pfam" id="PF24626">
    <property type="entry name" value="SH3_Tf2-1"/>
    <property type="match status" value="1"/>
</dbReference>
<keyword evidence="1" id="KW-0645">Protease</keyword>
<evidence type="ECO:0000256" key="12">
    <source>
        <dbReference type="ARBA" id="ARBA00022932"/>
    </source>
</evidence>
<dbReference type="GO" id="GO:0006310">
    <property type="term" value="P:DNA recombination"/>
    <property type="evidence" value="ECO:0007669"/>
    <property type="project" value="UniProtKB-KW"/>
</dbReference>
<dbReference type="InterPro" id="IPR050951">
    <property type="entry name" value="Retrovirus_Pol_polyprotein"/>
</dbReference>
<dbReference type="CDD" id="cd00303">
    <property type="entry name" value="retropepsin_like"/>
    <property type="match status" value="1"/>
</dbReference>
<dbReference type="CDD" id="cd01647">
    <property type="entry name" value="RT_LTR"/>
    <property type="match status" value="1"/>
</dbReference>
<dbReference type="SUPFAM" id="SSF53098">
    <property type="entry name" value="Ribonuclease H-like"/>
    <property type="match status" value="1"/>
</dbReference>
<keyword evidence="14" id="KW-0233">DNA recombination</keyword>
<evidence type="ECO:0000256" key="3">
    <source>
        <dbReference type="ARBA" id="ARBA00022695"/>
    </source>
</evidence>
<evidence type="ECO:0000256" key="5">
    <source>
        <dbReference type="ARBA" id="ARBA00022723"/>
    </source>
</evidence>
<evidence type="ECO:0000256" key="4">
    <source>
        <dbReference type="ARBA" id="ARBA00022722"/>
    </source>
</evidence>
<dbReference type="Pfam" id="PF00078">
    <property type="entry name" value="RVT_1"/>
    <property type="match status" value="1"/>
</dbReference>
<accession>A0A5A7U5F9</accession>
<dbReference type="PROSITE" id="PS50994">
    <property type="entry name" value="INTEGRASE"/>
    <property type="match status" value="1"/>
</dbReference>
<dbReference type="InterPro" id="IPR036397">
    <property type="entry name" value="RNaseH_sf"/>
</dbReference>
<evidence type="ECO:0000256" key="2">
    <source>
        <dbReference type="ARBA" id="ARBA00022679"/>
    </source>
</evidence>
<dbReference type="AlphaFoldDB" id="A0A5A7U5F9"/>
<dbReference type="PANTHER" id="PTHR37984">
    <property type="entry name" value="PROTEIN CBG26694"/>
    <property type="match status" value="1"/>
</dbReference>
<dbReference type="Gene3D" id="2.40.50.40">
    <property type="match status" value="1"/>
</dbReference>
<dbReference type="SUPFAM" id="SSF56672">
    <property type="entry name" value="DNA/RNA polymerases"/>
    <property type="match status" value="1"/>
</dbReference>
<dbReference type="InterPro" id="IPR043128">
    <property type="entry name" value="Rev_trsase/Diguanyl_cyclase"/>
</dbReference>
<keyword evidence="7" id="KW-0255">Endonuclease</keyword>
<dbReference type="Gene3D" id="3.30.420.10">
    <property type="entry name" value="Ribonuclease H-like superfamily/Ribonuclease H"/>
    <property type="match status" value="1"/>
</dbReference>
<evidence type="ECO:0000259" key="15">
    <source>
        <dbReference type="PROSITE" id="PS50013"/>
    </source>
</evidence>
<dbReference type="GO" id="GO:0046872">
    <property type="term" value="F:metal ion binding"/>
    <property type="evidence" value="ECO:0007669"/>
    <property type="project" value="UniProtKB-KW"/>
</dbReference>
<evidence type="ECO:0000256" key="7">
    <source>
        <dbReference type="ARBA" id="ARBA00022759"/>
    </source>
</evidence>